<keyword evidence="2" id="KW-0812">Transmembrane</keyword>
<feature type="compositionally biased region" description="Basic and acidic residues" evidence="1">
    <location>
        <begin position="158"/>
        <end position="171"/>
    </location>
</feature>
<protein>
    <recommendedName>
        <fullName evidence="5">DUF4340 domain-containing protein</fullName>
    </recommendedName>
</protein>
<organism evidence="3 4">
    <name type="scientific">Bdellovibrio svalbardensis</name>
    <dbReference type="NCBI Taxonomy" id="2972972"/>
    <lineage>
        <taxon>Bacteria</taxon>
        <taxon>Pseudomonadati</taxon>
        <taxon>Bdellovibrionota</taxon>
        <taxon>Bdellovibrionia</taxon>
        <taxon>Bdellovibrionales</taxon>
        <taxon>Pseudobdellovibrionaceae</taxon>
        <taxon>Bdellovibrio</taxon>
    </lineage>
</organism>
<keyword evidence="2" id="KW-0472">Membrane</keyword>
<feature type="transmembrane region" description="Helical" evidence="2">
    <location>
        <begin position="6"/>
        <end position="22"/>
    </location>
</feature>
<feature type="region of interest" description="Disordered" evidence="1">
    <location>
        <begin position="150"/>
        <end position="203"/>
    </location>
</feature>
<reference evidence="3" key="1">
    <citation type="submission" date="2022-08" db="EMBL/GenBank/DDBJ databases">
        <title>Novel Bdellovibrio Species Isolated from Svalbard: Designation Bdellovibrio svalbardensis.</title>
        <authorList>
            <person name="Mitchell R.J."/>
            <person name="Choi S.Y."/>
        </authorList>
    </citation>
    <scope>NUCLEOTIDE SEQUENCE</scope>
    <source>
        <strain evidence="3">PAP01</strain>
    </source>
</reference>
<accession>A0ABT6DMR3</accession>
<sequence>MLYKIIGAFIIAAAATIAFLTLKDEGGLNIKKKLTQKGESACVQLTPAEQLVKLIDDDFKTLAQSQQLPQQWSSIATVEYRNGSELARAILGKAKPGIQRVQNGTSYLEIEVMDLPDESNPGIILQASLFDIKSKNKIFEIGRTYTMNDLNHQASAEKPVKENEAAKKENSKAPNTQTPGHSDKDKQPQPTPDKRNPPATSSQ</sequence>
<evidence type="ECO:0000313" key="4">
    <source>
        <dbReference type="Proteomes" id="UP001152321"/>
    </source>
</evidence>
<comment type="caution">
    <text evidence="3">The sequence shown here is derived from an EMBL/GenBank/DDBJ whole genome shotgun (WGS) entry which is preliminary data.</text>
</comment>
<evidence type="ECO:0000256" key="2">
    <source>
        <dbReference type="SAM" id="Phobius"/>
    </source>
</evidence>
<keyword evidence="2" id="KW-1133">Transmembrane helix</keyword>
<keyword evidence="4" id="KW-1185">Reference proteome</keyword>
<evidence type="ECO:0000256" key="1">
    <source>
        <dbReference type="SAM" id="MobiDB-lite"/>
    </source>
</evidence>
<gene>
    <name evidence="3" type="ORF">NWE73_16920</name>
</gene>
<feature type="compositionally biased region" description="Basic and acidic residues" evidence="1">
    <location>
        <begin position="181"/>
        <end position="196"/>
    </location>
</feature>
<dbReference type="EMBL" id="JANRMI010000005">
    <property type="protein sequence ID" value="MDG0818068.1"/>
    <property type="molecule type" value="Genomic_DNA"/>
</dbReference>
<evidence type="ECO:0000313" key="3">
    <source>
        <dbReference type="EMBL" id="MDG0818068.1"/>
    </source>
</evidence>
<name>A0ABT6DMR3_9BACT</name>
<proteinExistence type="predicted"/>
<evidence type="ECO:0008006" key="5">
    <source>
        <dbReference type="Google" id="ProtNLM"/>
    </source>
</evidence>
<dbReference type="RefSeq" id="WP_277579543.1">
    <property type="nucleotide sequence ID" value="NZ_JANRMI010000005.1"/>
</dbReference>
<dbReference type="Proteomes" id="UP001152321">
    <property type="component" value="Unassembled WGS sequence"/>
</dbReference>